<dbReference type="PANTHER" id="PTHR43065">
    <property type="entry name" value="SENSOR HISTIDINE KINASE"/>
    <property type="match status" value="1"/>
</dbReference>
<evidence type="ECO:0000256" key="14">
    <source>
        <dbReference type="SAM" id="Phobius"/>
    </source>
</evidence>
<feature type="transmembrane region" description="Helical" evidence="14">
    <location>
        <begin position="96"/>
        <end position="115"/>
    </location>
</feature>
<gene>
    <name evidence="16" type="ORF">WAK64_18075</name>
</gene>
<protein>
    <recommendedName>
        <fullName evidence="3">histidine kinase</fullName>
        <ecNumber evidence="3">2.7.13.3</ecNumber>
    </recommendedName>
</protein>
<dbReference type="EC" id="2.7.13.3" evidence="3"/>
<reference evidence="16 17" key="1">
    <citation type="journal article" date="2018" name="J. Microbiol.">
        <title>Bacillus spongiae sp. nov., isolated from sponge of Jeju Island.</title>
        <authorList>
            <person name="Lee G.E."/>
            <person name="Im W.T."/>
            <person name="Park J.S."/>
        </authorList>
    </citation>
    <scope>NUCLEOTIDE SEQUENCE [LARGE SCALE GENOMIC DNA]</scope>
    <source>
        <strain evidence="16 17">135PIL107-10</strain>
    </source>
</reference>
<sequence>MLAEKLFLHVLIILVPTLLISVFFEKKSIRETPYLHGFMQGIAAFLCMIFPYYHYGLYWDLRYVPLVFAFLYGGPVAGGIVFSSILLARTVNGGDALIFGYISAVIALIGPLLFSKGFMKRSPKSRMIAAMFVGWWPTIVMLGIFISYILIEQLSVQSMIGPLKDLFIFFIIQVIAVGLVSIVYETILERNYMKKEMRRAEKLNTLGELAASIAHEVRNPLTVIKGFLQLMEKKERNENAEYLSIVLTELARAEAIINDYLNFAKPQFEKLEKHDLSVICQEVVLLLQPMATKQGVSLMNKLDHHCELVTDKGQLKQALVNILKNAIEATDTGGQVSVTLQNQNGMAKISISDTGKGMDKEQLSRIGTLFYTTKDKGTGLGTMVTIRIIEKMEGKIKYNSVLGKGTDVTVTLPLNNFTVK</sequence>
<keyword evidence="10 16" id="KW-0067">ATP-binding</keyword>
<comment type="catalytic activity">
    <reaction evidence="1">
        <text>ATP + protein L-histidine = ADP + protein N-phospho-L-histidine.</text>
        <dbReference type="EC" id="2.7.13.3"/>
    </reaction>
</comment>
<dbReference type="Pfam" id="PF00512">
    <property type="entry name" value="HisKA"/>
    <property type="match status" value="1"/>
</dbReference>
<dbReference type="CDD" id="cd00082">
    <property type="entry name" value="HisKA"/>
    <property type="match status" value="1"/>
</dbReference>
<dbReference type="Pfam" id="PF02518">
    <property type="entry name" value="HATPase_c"/>
    <property type="match status" value="1"/>
</dbReference>
<dbReference type="PRINTS" id="PR00344">
    <property type="entry name" value="BCTRLSENSOR"/>
</dbReference>
<evidence type="ECO:0000256" key="13">
    <source>
        <dbReference type="ARBA" id="ARBA00023136"/>
    </source>
</evidence>
<dbReference type="InterPro" id="IPR003661">
    <property type="entry name" value="HisK_dim/P_dom"/>
</dbReference>
<evidence type="ECO:0000313" key="17">
    <source>
        <dbReference type="Proteomes" id="UP001312865"/>
    </source>
</evidence>
<evidence type="ECO:0000256" key="5">
    <source>
        <dbReference type="ARBA" id="ARBA00022553"/>
    </source>
</evidence>
<comment type="subcellular location">
    <subcellularLocation>
        <location evidence="2">Cell membrane</location>
        <topology evidence="2">Multi-pass membrane protein</topology>
    </subcellularLocation>
</comment>
<dbReference type="SMART" id="SM00387">
    <property type="entry name" value="HATPase_c"/>
    <property type="match status" value="1"/>
</dbReference>
<evidence type="ECO:0000256" key="11">
    <source>
        <dbReference type="ARBA" id="ARBA00022989"/>
    </source>
</evidence>
<dbReference type="InterPro" id="IPR036097">
    <property type="entry name" value="HisK_dim/P_sf"/>
</dbReference>
<dbReference type="Gene3D" id="1.10.287.130">
    <property type="match status" value="1"/>
</dbReference>
<dbReference type="InterPro" id="IPR011620">
    <property type="entry name" value="Sig_transdc_His_kinase_LytS_TM"/>
</dbReference>
<evidence type="ECO:0000256" key="3">
    <source>
        <dbReference type="ARBA" id="ARBA00012438"/>
    </source>
</evidence>
<keyword evidence="11 14" id="KW-1133">Transmembrane helix</keyword>
<organism evidence="16 17">
    <name type="scientific">Bacillus spongiae</name>
    <dbReference type="NCBI Taxonomy" id="2683610"/>
    <lineage>
        <taxon>Bacteria</taxon>
        <taxon>Bacillati</taxon>
        <taxon>Bacillota</taxon>
        <taxon>Bacilli</taxon>
        <taxon>Bacillales</taxon>
        <taxon>Bacillaceae</taxon>
        <taxon>Bacillus</taxon>
    </lineage>
</organism>
<keyword evidence="4" id="KW-1003">Cell membrane</keyword>
<dbReference type="SUPFAM" id="SSF55874">
    <property type="entry name" value="ATPase domain of HSP90 chaperone/DNA topoisomerase II/histidine kinase"/>
    <property type="match status" value="1"/>
</dbReference>
<dbReference type="InterPro" id="IPR003594">
    <property type="entry name" value="HATPase_dom"/>
</dbReference>
<keyword evidence="12" id="KW-0902">Two-component regulatory system</keyword>
<keyword evidence="6" id="KW-0808">Transferase</keyword>
<feature type="transmembrane region" description="Helical" evidence="14">
    <location>
        <begin position="127"/>
        <end position="151"/>
    </location>
</feature>
<name>A0ABU8HIP1_9BACI</name>
<evidence type="ECO:0000256" key="6">
    <source>
        <dbReference type="ARBA" id="ARBA00022679"/>
    </source>
</evidence>
<dbReference type="PROSITE" id="PS50109">
    <property type="entry name" value="HIS_KIN"/>
    <property type="match status" value="1"/>
</dbReference>
<dbReference type="SMART" id="SM00388">
    <property type="entry name" value="HisKA"/>
    <property type="match status" value="1"/>
</dbReference>
<evidence type="ECO:0000256" key="12">
    <source>
        <dbReference type="ARBA" id="ARBA00023012"/>
    </source>
</evidence>
<dbReference type="Pfam" id="PF07694">
    <property type="entry name" value="5TM-5TMR_LYT"/>
    <property type="match status" value="1"/>
</dbReference>
<keyword evidence="13 14" id="KW-0472">Membrane</keyword>
<comment type="caution">
    <text evidence="16">The sequence shown here is derived from an EMBL/GenBank/DDBJ whole genome shotgun (WGS) entry which is preliminary data.</text>
</comment>
<dbReference type="Proteomes" id="UP001312865">
    <property type="component" value="Unassembled WGS sequence"/>
</dbReference>
<feature type="domain" description="Histidine kinase" evidence="15">
    <location>
        <begin position="212"/>
        <end position="416"/>
    </location>
</feature>
<feature type="transmembrane region" description="Helical" evidence="14">
    <location>
        <begin position="67"/>
        <end position="90"/>
    </location>
</feature>
<dbReference type="GO" id="GO:0005524">
    <property type="term" value="F:ATP binding"/>
    <property type="evidence" value="ECO:0007669"/>
    <property type="project" value="UniProtKB-KW"/>
</dbReference>
<dbReference type="RefSeq" id="WP_336588408.1">
    <property type="nucleotide sequence ID" value="NZ_JBBAXC010000018.1"/>
</dbReference>
<feature type="transmembrane region" description="Helical" evidence="14">
    <location>
        <begin position="36"/>
        <end position="55"/>
    </location>
</feature>
<dbReference type="SUPFAM" id="SSF47384">
    <property type="entry name" value="Homodimeric domain of signal transducing histidine kinase"/>
    <property type="match status" value="1"/>
</dbReference>
<accession>A0ABU8HIP1</accession>
<evidence type="ECO:0000256" key="10">
    <source>
        <dbReference type="ARBA" id="ARBA00022840"/>
    </source>
</evidence>
<dbReference type="InterPro" id="IPR005467">
    <property type="entry name" value="His_kinase_dom"/>
</dbReference>
<evidence type="ECO:0000259" key="15">
    <source>
        <dbReference type="PROSITE" id="PS50109"/>
    </source>
</evidence>
<dbReference type="InterPro" id="IPR036890">
    <property type="entry name" value="HATPase_C_sf"/>
</dbReference>
<evidence type="ECO:0000256" key="9">
    <source>
        <dbReference type="ARBA" id="ARBA00022777"/>
    </source>
</evidence>
<evidence type="ECO:0000256" key="8">
    <source>
        <dbReference type="ARBA" id="ARBA00022741"/>
    </source>
</evidence>
<keyword evidence="8" id="KW-0547">Nucleotide-binding</keyword>
<evidence type="ECO:0000256" key="7">
    <source>
        <dbReference type="ARBA" id="ARBA00022692"/>
    </source>
</evidence>
<feature type="transmembrane region" description="Helical" evidence="14">
    <location>
        <begin position="166"/>
        <end position="188"/>
    </location>
</feature>
<dbReference type="InterPro" id="IPR004358">
    <property type="entry name" value="Sig_transdc_His_kin-like_C"/>
</dbReference>
<keyword evidence="17" id="KW-1185">Reference proteome</keyword>
<evidence type="ECO:0000313" key="16">
    <source>
        <dbReference type="EMBL" id="MEI5908959.1"/>
    </source>
</evidence>
<dbReference type="EMBL" id="JBBAXC010000018">
    <property type="protein sequence ID" value="MEI5908959.1"/>
    <property type="molecule type" value="Genomic_DNA"/>
</dbReference>
<dbReference type="Gene3D" id="3.30.565.10">
    <property type="entry name" value="Histidine kinase-like ATPase, C-terminal domain"/>
    <property type="match status" value="1"/>
</dbReference>
<evidence type="ECO:0000256" key="4">
    <source>
        <dbReference type="ARBA" id="ARBA00022475"/>
    </source>
</evidence>
<evidence type="ECO:0000256" key="1">
    <source>
        <dbReference type="ARBA" id="ARBA00000085"/>
    </source>
</evidence>
<dbReference type="PANTHER" id="PTHR43065:SF46">
    <property type="entry name" value="C4-DICARBOXYLATE TRANSPORT SENSOR PROTEIN DCTB"/>
    <property type="match status" value="1"/>
</dbReference>
<feature type="transmembrane region" description="Helical" evidence="14">
    <location>
        <begin position="7"/>
        <end position="24"/>
    </location>
</feature>
<keyword evidence="9" id="KW-0418">Kinase</keyword>
<keyword evidence="5" id="KW-0597">Phosphoprotein</keyword>
<evidence type="ECO:0000256" key="2">
    <source>
        <dbReference type="ARBA" id="ARBA00004651"/>
    </source>
</evidence>
<keyword evidence="7 14" id="KW-0812">Transmembrane</keyword>
<proteinExistence type="predicted"/>